<dbReference type="PANTHER" id="PTHR35145:SF1">
    <property type="entry name" value="CYTOPLASMIC PROTEIN"/>
    <property type="match status" value="1"/>
</dbReference>
<dbReference type="GO" id="GO:0003677">
    <property type="term" value="F:DNA binding"/>
    <property type="evidence" value="ECO:0007669"/>
    <property type="project" value="UniProtKB-KW"/>
</dbReference>
<keyword evidence="1" id="KW-0238">DNA-binding</keyword>
<evidence type="ECO:0000313" key="2">
    <source>
        <dbReference type="Proteomes" id="UP001141422"/>
    </source>
</evidence>
<dbReference type="InterPro" id="IPR038056">
    <property type="entry name" value="YjbR-like_sf"/>
</dbReference>
<dbReference type="SUPFAM" id="SSF142906">
    <property type="entry name" value="YjbR-like"/>
    <property type="match status" value="1"/>
</dbReference>
<dbReference type="Proteomes" id="UP001141422">
    <property type="component" value="Unassembled WGS sequence"/>
</dbReference>
<comment type="caution">
    <text evidence="1">The sequence shown here is derived from an EMBL/GenBank/DDBJ whole genome shotgun (WGS) entry which is preliminary data.</text>
</comment>
<dbReference type="InterPro" id="IPR058532">
    <property type="entry name" value="YjbR/MT2646/Rv2570-like"/>
</dbReference>
<dbReference type="InterPro" id="IPR007351">
    <property type="entry name" value="YjbR"/>
</dbReference>
<dbReference type="Gene3D" id="3.90.1150.30">
    <property type="match status" value="1"/>
</dbReference>
<sequence>MDTNQTTGEPCPSELQTEQNVFTSEDARNVIRYVRETYQDELEFLWQRFPKNAIFRRKDTKKWYAALLVIPGRKLGLDSDEPIEILDLRIQPDDIGFIVDHQRYFPGYHMNKNHWYTICLNGSIPIDEIYQQIDASYTLAEK</sequence>
<accession>A0ABT4IHA6</accession>
<dbReference type="EMBL" id="JAPTGB010000009">
    <property type="protein sequence ID" value="MCZ0860622.1"/>
    <property type="molecule type" value="Genomic_DNA"/>
</dbReference>
<dbReference type="RefSeq" id="WP_268924836.1">
    <property type="nucleotide sequence ID" value="NZ_JAPTGB010000009.1"/>
</dbReference>
<reference evidence="1" key="1">
    <citation type="submission" date="2022-12" db="EMBL/GenBank/DDBJ databases">
        <title>Isolation and characterisation of novel Methanocorpusculum spp. from native Australian herbivores indicates the genus is ancestrally host-associated.</title>
        <authorList>
            <person name="Volmer J.G."/>
            <person name="Soo R.M."/>
            <person name="Evans P.N."/>
            <person name="Hoedt E.C."/>
            <person name="Astorga Alsina A.L."/>
            <person name="Woodcroft B.J."/>
            <person name="Tyson G.W."/>
            <person name="Hugenholtz P."/>
            <person name="Morrison M."/>
        </authorList>
    </citation>
    <scope>NUCLEOTIDE SEQUENCE</scope>
    <source>
        <strain evidence="1">MG</strain>
    </source>
</reference>
<protein>
    <submittedName>
        <fullName evidence="1">MmcQ/YjbR family DNA-binding protein</fullName>
    </submittedName>
</protein>
<gene>
    <name evidence="1" type="ORF">O0S10_05170</name>
</gene>
<name>A0ABT4IHA6_9EURY</name>
<dbReference type="PANTHER" id="PTHR35145">
    <property type="entry name" value="CYTOPLASMIC PROTEIN-RELATED"/>
    <property type="match status" value="1"/>
</dbReference>
<proteinExistence type="predicted"/>
<evidence type="ECO:0000313" key="1">
    <source>
        <dbReference type="EMBL" id="MCZ0860622.1"/>
    </source>
</evidence>
<dbReference type="Pfam" id="PF04237">
    <property type="entry name" value="YjbR"/>
    <property type="match status" value="1"/>
</dbReference>
<keyword evidence="2" id="KW-1185">Reference proteome</keyword>
<organism evidence="1 2">
    <name type="scientific">Methanocorpusculum petauri</name>
    <dbReference type="NCBI Taxonomy" id="3002863"/>
    <lineage>
        <taxon>Archaea</taxon>
        <taxon>Methanobacteriati</taxon>
        <taxon>Methanobacteriota</taxon>
        <taxon>Stenosarchaea group</taxon>
        <taxon>Methanomicrobia</taxon>
        <taxon>Methanomicrobiales</taxon>
        <taxon>Methanocorpusculaceae</taxon>
        <taxon>Methanocorpusculum</taxon>
    </lineage>
</organism>